<sequence length="274" mass="30102">MALKYLGGTLPSFGVYAIVSGMISRIPTGTWELNAETVESVDIAGAGKEYNYAAGGAGMMAGAIVAGPVGMLVGGLAPKAFKKDVVQFVIRFRDGNVAHFAGSPGDYKRALKSSYRPTLATSQPMQADAADTSEKSEVEKLREEVAALRSAQQRPSAPLSKEPGSAPVSKEPKPAPVPKEPKPAPVPKERKPPSRVWFEDFPAPSFEPPVDGESTEEKRRRESVNKKQRKAYLAALKEHRKRFEREIRKSTMNPVKRFEMISEMHTEYFELQKP</sequence>
<comment type="caution">
    <text evidence="2">The sequence shown here is derived from an EMBL/GenBank/DDBJ whole genome shotgun (WGS) entry which is preliminary data.</text>
</comment>
<feature type="region of interest" description="Disordered" evidence="1">
    <location>
        <begin position="118"/>
        <end position="228"/>
    </location>
</feature>
<accession>A0ABU8LED8</accession>
<organism evidence="2 3">
    <name type="scientific">Microbacterium bandirmense</name>
    <dbReference type="NCBI Taxonomy" id="3122050"/>
    <lineage>
        <taxon>Bacteria</taxon>
        <taxon>Bacillati</taxon>
        <taxon>Actinomycetota</taxon>
        <taxon>Actinomycetes</taxon>
        <taxon>Micrococcales</taxon>
        <taxon>Microbacteriaceae</taxon>
        <taxon>Microbacterium</taxon>
    </lineage>
</organism>
<evidence type="ECO:0000313" key="2">
    <source>
        <dbReference type="EMBL" id="MEJ1089385.1"/>
    </source>
</evidence>
<feature type="compositionally biased region" description="Basic and acidic residues" evidence="1">
    <location>
        <begin position="132"/>
        <end position="146"/>
    </location>
</feature>
<dbReference type="Proteomes" id="UP001371224">
    <property type="component" value="Unassembled WGS sequence"/>
</dbReference>
<dbReference type="RefSeq" id="WP_337333030.1">
    <property type="nucleotide sequence ID" value="NZ_JBBDGM010000013.1"/>
</dbReference>
<feature type="compositionally biased region" description="Basic and acidic residues" evidence="1">
    <location>
        <begin position="215"/>
        <end position="225"/>
    </location>
</feature>
<protein>
    <submittedName>
        <fullName evidence="2">Uncharacterized protein</fullName>
    </submittedName>
</protein>
<keyword evidence="3" id="KW-1185">Reference proteome</keyword>
<proteinExistence type="predicted"/>
<dbReference type="EMBL" id="JBBDGM010000013">
    <property type="protein sequence ID" value="MEJ1089385.1"/>
    <property type="molecule type" value="Genomic_DNA"/>
</dbReference>
<feature type="compositionally biased region" description="Basic and acidic residues" evidence="1">
    <location>
        <begin position="179"/>
        <end position="192"/>
    </location>
</feature>
<name>A0ABU8LED8_9MICO</name>
<reference evidence="2 3" key="1">
    <citation type="submission" date="2024-02" db="EMBL/GenBank/DDBJ databases">
        <authorList>
            <person name="Saticioglu I.B."/>
        </authorList>
    </citation>
    <scope>NUCLEOTIDE SEQUENCE [LARGE SCALE GENOMIC DNA]</scope>
    <source>
        <strain evidence="2 3">Mu-80</strain>
    </source>
</reference>
<evidence type="ECO:0000313" key="3">
    <source>
        <dbReference type="Proteomes" id="UP001371224"/>
    </source>
</evidence>
<evidence type="ECO:0000256" key="1">
    <source>
        <dbReference type="SAM" id="MobiDB-lite"/>
    </source>
</evidence>
<gene>
    <name evidence="2" type="ORF">WDU99_13775</name>
</gene>